<feature type="domain" description="Leucine-rich repeat-containing N-terminal plant-type" evidence="15">
    <location>
        <begin position="50"/>
        <end position="86"/>
    </location>
</feature>
<evidence type="ECO:0000313" key="18">
    <source>
        <dbReference type="Proteomes" id="UP001187192"/>
    </source>
</evidence>
<organism evidence="17 18">
    <name type="scientific">Ficus carica</name>
    <name type="common">Common fig</name>
    <dbReference type="NCBI Taxonomy" id="3494"/>
    <lineage>
        <taxon>Eukaryota</taxon>
        <taxon>Viridiplantae</taxon>
        <taxon>Streptophyta</taxon>
        <taxon>Embryophyta</taxon>
        <taxon>Tracheophyta</taxon>
        <taxon>Spermatophyta</taxon>
        <taxon>Magnoliopsida</taxon>
        <taxon>eudicotyledons</taxon>
        <taxon>Gunneridae</taxon>
        <taxon>Pentapetalae</taxon>
        <taxon>rosids</taxon>
        <taxon>fabids</taxon>
        <taxon>Rosales</taxon>
        <taxon>Moraceae</taxon>
        <taxon>Ficeae</taxon>
        <taxon>Ficus</taxon>
    </lineage>
</organism>
<dbReference type="InterPro" id="IPR013210">
    <property type="entry name" value="LRR_N_plant-typ"/>
</dbReference>
<keyword evidence="6 14" id="KW-0732">Signal</keyword>
<dbReference type="SUPFAM" id="SSF52058">
    <property type="entry name" value="L domain-like"/>
    <property type="match status" value="4"/>
</dbReference>
<keyword evidence="9 13" id="KW-0472">Membrane</keyword>
<evidence type="ECO:0000256" key="3">
    <source>
        <dbReference type="ARBA" id="ARBA00022475"/>
    </source>
</evidence>
<keyword evidence="8 13" id="KW-1133">Transmembrane helix</keyword>
<name>A0AA88DLU6_FICCA</name>
<dbReference type="InterPro" id="IPR032675">
    <property type="entry name" value="LRR_dom_sf"/>
</dbReference>
<sequence length="993" mass="109997">MAQSTSASMKFLLLVLTILCGTLSLENIKLISCLGHLDHSHDHAGCLDIEREALLKFKQGVTDPSGRLSSWDRGEDCCKWRGITCNNTTGRVVEIKLSNPWPENALSGEINSSLLALKDLNYLELSMNDFGGAQIPDFIASLEKLWCLNLSGLSFGGAIPPSLGNLSRLKYLDLHDVFSLQSNESDLNWLPGLSSLEYLNLGGWDLGKAAENWLQPVNRLPSLLELHLSGCALSNLPQSLPFINFTSLLVLDLSNNGFGAKLPNWLFDLRRLTHLDLHSNYFQALPEAIANLDSLQKLDLSQNNIGGQLPRNLGKLCSLQSLVLSTNNFVGEITDFINSFSNCSNISLETLDLGYNGFTGNLPDSLGYFQSLKYLQLWKNSFQGSIPESIGNLSSIEELNLSYNQMSGDFPRSLGQLKTLRAVDMSENEWEGVITEDHLVNLSSLEEVKIFKNSPNISLFFDISSNWVPPFQLTYIEIRSCKLGPKFPPWLKNQSHLTDVILNNARISDAIPNWFWQLNLSLNKLDVAYNQISGRVPNSFRFNSHATVDLSSNRYEGPLPIWSSNVTMLYLRDNQFSGPIPPNIGELMPSLTDLDISSNSLSGRIPLSIGKHVDLTTLVISNNQLVGEIPHFWDNNPFLYIVDMSNNSLSGTIPRSMGSLMFIEFLILSKNNLSGELPSLRNCTRLFSLDLGDNQLSGNLPTWIGESMASLMILRLRSNFFSGDIPPQICGLSNLHILDLSHNSLSGHIPLCIGNLSGLKSRLTEKDTVTYQGRLQIVAKGRVLEYDSTLYLVNSLDLSDNNLSGEIPLELTSLIQLGTLNLSMNHLTGTIPFKIGNFEWLETLDLSMNNLSGPIPQTMSSLTFLNHLNLSYNNLSGKIPTTTQFQTLDDPSIYQGNTGLCGDPLPKECVGSDQKPDQSPAHDGDGNGGALEKLGLIIGVVVGFFVGFWGVCGTLIVKESWREAYFGFVDTVKNKVMVFFRTMFVKERAPWDY</sequence>
<dbReference type="InterPro" id="IPR001611">
    <property type="entry name" value="Leu-rich_rpt"/>
</dbReference>
<dbReference type="FunFam" id="3.80.10.10:FF:000920">
    <property type="entry name" value="mRNA, clone: RTFL01-33-G14"/>
    <property type="match status" value="1"/>
</dbReference>
<dbReference type="SMART" id="SM00369">
    <property type="entry name" value="LRR_TYP"/>
    <property type="match status" value="8"/>
</dbReference>
<evidence type="ECO:0000256" key="12">
    <source>
        <dbReference type="SAM" id="MobiDB-lite"/>
    </source>
</evidence>
<evidence type="ECO:0000256" key="10">
    <source>
        <dbReference type="ARBA" id="ARBA00023170"/>
    </source>
</evidence>
<dbReference type="InterPro" id="IPR003591">
    <property type="entry name" value="Leu-rich_rpt_typical-subtyp"/>
</dbReference>
<dbReference type="Proteomes" id="UP001187192">
    <property type="component" value="Unassembled WGS sequence"/>
</dbReference>
<evidence type="ECO:0000256" key="2">
    <source>
        <dbReference type="ARBA" id="ARBA00009592"/>
    </source>
</evidence>
<keyword evidence="3" id="KW-1003">Cell membrane</keyword>
<dbReference type="Pfam" id="PF00560">
    <property type="entry name" value="LRR_1"/>
    <property type="match status" value="12"/>
</dbReference>
<keyword evidence="4" id="KW-0433">Leucine-rich repeat</keyword>
<evidence type="ECO:0000256" key="8">
    <source>
        <dbReference type="ARBA" id="ARBA00022989"/>
    </source>
</evidence>
<evidence type="ECO:0000256" key="5">
    <source>
        <dbReference type="ARBA" id="ARBA00022692"/>
    </source>
</evidence>
<evidence type="ECO:0000256" key="4">
    <source>
        <dbReference type="ARBA" id="ARBA00022614"/>
    </source>
</evidence>
<evidence type="ECO:0000256" key="6">
    <source>
        <dbReference type="ARBA" id="ARBA00022729"/>
    </source>
</evidence>
<dbReference type="InterPro" id="IPR055414">
    <property type="entry name" value="LRR_R13L4/SHOC2-like"/>
</dbReference>
<dbReference type="InterPro" id="IPR046956">
    <property type="entry name" value="RLP23-like"/>
</dbReference>
<keyword evidence="11" id="KW-0325">Glycoprotein</keyword>
<gene>
    <name evidence="17" type="ORF">TIFTF001_026640</name>
</gene>
<dbReference type="PRINTS" id="PR00019">
    <property type="entry name" value="LEURICHRPT"/>
</dbReference>
<dbReference type="Gene3D" id="3.80.10.10">
    <property type="entry name" value="Ribonuclease Inhibitor"/>
    <property type="match status" value="4"/>
</dbReference>
<feature type="transmembrane region" description="Helical" evidence="13">
    <location>
        <begin position="934"/>
        <end position="957"/>
    </location>
</feature>
<dbReference type="FunFam" id="3.80.10.10:FF:000649">
    <property type="entry name" value="Leucine Rich Repeat family protein"/>
    <property type="match status" value="1"/>
</dbReference>
<keyword evidence="10" id="KW-0675">Receptor</keyword>
<dbReference type="Pfam" id="PF08263">
    <property type="entry name" value="LRRNT_2"/>
    <property type="match status" value="1"/>
</dbReference>
<dbReference type="AlphaFoldDB" id="A0AA88DLU6"/>
<dbReference type="EMBL" id="BTGU01000070">
    <property type="protein sequence ID" value="GMN57535.1"/>
    <property type="molecule type" value="Genomic_DNA"/>
</dbReference>
<feature type="signal peptide" evidence="14">
    <location>
        <begin position="1"/>
        <end position="24"/>
    </location>
</feature>
<feature type="region of interest" description="Disordered" evidence="12">
    <location>
        <begin position="905"/>
        <end position="925"/>
    </location>
</feature>
<accession>A0AA88DLU6</accession>
<feature type="domain" description="Disease resistance R13L4/SHOC-2-like LRR" evidence="16">
    <location>
        <begin position="347"/>
        <end position="498"/>
    </location>
</feature>
<evidence type="ECO:0000256" key="11">
    <source>
        <dbReference type="ARBA" id="ARBA00023180"/>
    </source>
</evidence>
<evidence type="ECO:0000256" key="13">
    <source>
        <dbReference type="SAM" id="Phobius"/>
    </source>
</evidence>
<keyword evidence="5 13" id="KW-0812">Transmembrane</keyword>
<dbReference type="PANTHER" id="PTHR48063">
    <property type="entry name" value="LRR RECEPTOR-LIKE KINASE"/>
    <property type="match status" value="1"/>
</dbReference>
<proteinExistence type="inferred from homology"/>
<feature type="compositionally biased region" description="Basic and acidic residues" evidence="12">
    <location>
        <begin position="914"/>
        <end position="925"/>
    </location>
</feature>
<reference evidence="17" key="1">
    <citation type="submission" date="2023-07" db="EMBL/GenBank/DDBJ databases">
        <title>draft genome sequence of fig (Ficus carica).</title>
        <authorList>
            <person name="Takahashi T."/>
            <person name="Nishimura K."/>
        </authorList>
    </citation>
    <scope>NUCLEOTIDE SEQUENCE</scope>
</reference>
<dbReference type="Pfam" id="PF23598">
    <property type="entry name" value="LRR_14"/>
    <property type="match status" value="1"/>
</dbReference>
<protein>
    <recommendedName>
        <fullName evidence="19">Leucine-rich repeat-containing N-terminal plant-type domain-containing protein</fullName>
    </recommendedName>
</protein>
<evidence type="ECO:0000259" key="15">
    <source>
        <dbReference type="Pfam" id="PF08263"/>
    </source>
</evidence>
<comment type="caution">
    <text evidence="17">The sequence shown here is derived from an EMBL/GenBank/DDBJ whole genome shotgun (WGS) entry which is preliminary data.</text>
</comment>
<evidence type="ECO:0000256" key="1">
    <source>
        <dbReference type="ARBA" id="ARBA00004251"/>
    </source>
</evidence>
<evidence type="ECO:0000256" key="14">
    <source>
        <dbReference type="SAM" id="SignalP"/>
    </source>
</evidence>
<keyword evidence="18" id="KW-1185">Reference proteome</keyword>
<dbReference type="FunFam" id="3.80.10.10:FF:000383">
    <property type="entry name" value="Leucine-rich repeat receptor protein kinase EMS1"/>
    <property type="match status" value="1"/>
</dbReference>
<evidence type="ECO:0000259" key="16">
    <source>
        <dbReference type="Pfam" id="PF23598"/>
    </source>
</evidence>
<dbReference type="PANTHER" id="PTHR48063:SF81">
    <property type="entry name" value="LEUCINE-RICH REPEAT-CONTAINING N-TERMINAL PLANT-TYPE DOMAIN-CONTAINING PROTEIN"/>
    <property type="match status" value="1"/>
</dbReference>
<evidence type="ECO:0000256" key="7">
    <source>
        <dbReference type="ARBA" id="ARBA00022737"/>
    </source>
</evidence>
<feature type="chain" id="PRO_5041708748" description="Leucine-rich repeat-containing N-terminal plant-type domain-containing protein" evidence="14">
    <location>
        <begin position="25"/>
        <end position="993"/>
    </location>
</feature>
<evidence type="ECO:0000313" key="17">
    <source>
        <dbReference type="EMBL" id="GMN57535.1"/>
    </source>
</evidence>
<comment type="subcellular location">
    <subcellularLocation>
        <location evidence="1">Cell membrane</location>
        <topology evidence="1">Single-pass type I membrane protein</topology>
    </subcellularLocation>
</comment>
<keyword evidence="7" id="KW-0677">Repeat</keyword>
<evidence type="ECO:0008006" key="19">
    <source>
        <dbReference type="Google" id="ProtNLM"/>
    </source>
</evidence>
<dbReference type="GO" id="GO:0005886">
    <property type="term" value="C:plasma membrane"/>
    <property type="evidence" value="ECO:0007669"/>
    <property type="project" value="UniProtKB-SubCell"/>
</dbReference>
<evidence type="ECO:0000256" key="9">
    <source>
        <dbReference type="ARBA" id="ARBA00023136"/>
    </source>
</evidence>
<comment type="similarity">
    <text evidence="2">Belongs to the RLP family.</text>
</comment>